<proteinExistence type="predicted"/>
<dbReference type="Proteomes" id="UP000002316">
    <property type="component" value="Chromosome 10"/>
</dbReference>
<evidence type="ECO:0000259" key="2">
    <source>
        <dbReference type="Pfam" id="PF13881"/>
    </source>
</evidence>
<evidence type="ECO:0000256" key="1">
    <source>
        <dbReference type="SAM" id="MobiDB-lite"/>
    </source>
</evidence>
<reference evidence="4" key="1">
    <citation type="journal article" date="2010" name="PLoS Negl. Trop. Dis.">
        <title>The genome sequence of Trypanosoma brucei gambiense, causative agent of chronic human african trypanosomiasis.</title>
        <authorList>
            <person name="Jackson A.P."/>
            <person name="Sanders M."/>
            <person name="Berry A."/>
            <person name="McQuillan J."/>
            <person name="Aslett M.A."/>
            <person name="Quail M.A."/>
            <person name="Chukualim B."/>
            <person name="Capewell P."/>
            <person name="MacLeod A."/>
            <person name="Melville S.E."/>
            <person name="Gibson W."/>
            <person name="Barry J.D."/>
            <person name="Berriman M."/>
            <person name="Hertz-Fowler C."/>
        </authorList>
    </citation>
    <scope>NUCLEOTIDE SEQUENCE [LARGE SCALE GENOMIC DNA]</scope>
    <source>
        <strain evidence="4">MHOM/CI/86/DAL972</strain>
    </source>
</reference>
<gene>
    <name evidence="3" type="ORF">TbgDal_X320</name>
</gene>
<accession>D0A109</accession>
<dbReference type="RefSeq" id="XP_011777217.1">
    <property type="nucleotide sequence ID" value="XM_011778915.1"/>
</dbReference>
<sequence>MSVRIRFILTGACPPSYSGKQVQLNFPLEDENGAPTTTAHLKQLIRTQWPENMSEMKEVVEKTEMRVLKTGNLLSDDTQIRSVLTATELSECSINPSAEGSGRADEDQKSVLMHLVFQSNQSQGRQRDGTAGGGRRDNASHDSGCCTML</sequence>
<feature type="region of interest" description="Disordered" evidence="1">
    <location>
        <begin position="117"/>
        <end position="149"/>
    </location>
</feature>
<dbReference type="InterPro" id="IPR039540">
    <property type="entry name" value="UBL3-like_ubiquitin_dom"/>
</dbReference>
<feature type="domain" description="UBL3-like ubiquitin" evidence="2">
    <location>
        <begin position="35"/>
        <end position="146"/>
    </location>
</feature>
<dbReference type="OrthoDB" id="270966at2759"/>
<dbReference type="AlphaFoldDB" id="D0A109"/>
<protein>
    <recommendedName>
        <fullName evidence="2">UBL3-like ubiquitin domain-containing protein</fullName>
    </recommendedName>
</protein>
<dbReference type="Gene3D" id="3.10.20.90">
    <property type="entry name" value="Phosphatidylinositol 3-kinase Catalytic Subunit, Chain A, domain 1"/>
    <property type="match status" value="1"/>
</dbReference>
<dbReference type="Pfam" id="PF13881">
    <property type="entry name" value="Rad60-SLD_2"/>
    <property type="match status" value="1"/>
</dbReference>
<dbReference type="EMBL" id="FN554973">
    <property type="protein sequence ID" value="CBH14951.1"/>
    <property type="molecule type" value="Genomic_DNA"/>
</dbReference>
<evidence type="ECO:0000313" key="3">
    <source>
        <dbReference type="EMBL" id="CBH14951.1"/>
    </source>
</evidence>
<evidence type="ECO:0000313" key="4">
    <source>
        <dbReference type="Proteomes" id="UP000002316"/>
    </source>
</evidence>
<dbReference type="VEuPathDB" id="TriTrypDB:Tbg972.10.320"/>
<name>D0A109_TRYB9</name>
<organism evidence="3 4">
    <name type="scientific">Trypanosoma brucei gambiense (strain MHOM/CI/86/DAL972)</name>
    <dbReference type="NCBI Taxonomy" id="679716"/>
    <lineage>
        <taxon>Eukaryota</taxon>
        <taxon>Discoba</taxon>
        <taxon>Euglenozoa</taxon>
        <taxon>Kinetoplastea</taxon>
        <taxon>Metakinetoplastina</taxon>
        <taxon>Trypanosomatida</taxon>
        <taxon>Trypanosomatidae</taxon>
        <taxon>Trypanosoma</taxon>
    </lineage>
</organism>
<dbReference type="GeneID" id="23865383"/>
<dbReference type="KEGG" id="tbg:TbgDal_X320"/>